<name>A0A927HCX4_9RHOB</name>
<comment type="caution">
    <text evidence="1">The sequence shown here is derived from an EMBL/GenBank/DDBJ whole genome shotgun (WGS) entry which is preliminary data.</text>
</comment>
<sequence length="76" mass="8338">MTDLNTRLLAAHAADDRDALITLYQQAADAADDPIAQAFFLTHAYVFALEMGDAQAPHLRQRLVDMGCEEPLQPPS</sequence>
<keyword evidence="2" id="KW-1185">Reference proteome</keyword>
<accession>A0A927HCX4</accession>
<reference evidence="1" key="1">
    <citation type="submission" date="2020-08" db="EMBL/GenBank/DDBJ databases">
        <title>Sulfitobacter aestuariivivens sp. nov., isolated from a tidal flat.</title>
        <authorList>
            <person name="Park S."/>
            <person name="Yoon J.-H."/>
        </authorList>
    </citation>
    <scope>NUCLEOTIDE SEQUENCE</scope>
    <source>
        <strain evidence="1">TSTF-M16</strain>
    </source>
</reference>
<proteinExistence type="predicted"/>
<dbReference type="EMBL" id="JACTAG010000001">
    <property type="protein sequence ID" value="MBD3663052.1"/>
    <property type="molecule type" value="Genomic_DNA"/>
</dbReference>
<dbReference type="Proteomes" id="UP000635142">
    <property type="component" value="Unassembled WGS sequence"/>
</dbReference>
<dbReference type="RefSeq" id="WP_191074040.1">
    <property type="nucleotide sequence ID" value="NZ_JACTAG010000001.1"/>
</dbReference>
<evidence type="ECO:0000313" key="2">
    <source>
        <dbReference type="Proteomes" id="UP000635142"/>
    </source>
</evidence>
<organism evidence="1 2">
    <name type="scientific">Sulfitobacter aestuariivivens</name>
    <dbReference type="NCBI Taxonomy" id="2766981"/>
    <lineage>
        <taxon>Bacteria</taxon>
        <taxon>Pseudomonadati</taxon>
        <taxon>Pseudomonadota</taxon>
        <taxon>Alphaproteobacteria</taxon>
        <taxon>Rhodobacterales</taxon>
        <taxon>Roseobacteraceae</taxon>
        <taxon>Sulfitobacter</taxon>
    </lineage>
</organism>
<dbReference type="AlphaFoldDB" id="A0A927HCX4"/>
<evidence type="ECO:0000313" key="1">
    <source>
        <dbReference type="EMBL" id="MBD3663052.1"/>
    </source>
</evidence>
<gene>
    <name evidence="1" type="ORF">H9Q16_03885</name>
</gene>
<protein>
    <submittedName>
        <fullName evidence="1">Uncharacterized protein</fullName>
    </submittedName>
</protein>